<dbReference type="Proteomes" id="UP001165565">
    <property type="component" value="Unassembled WGS sequence"/>
</dbReference>
<dbReference type="EMBL" id="JANFAV010000021">
    <property type="protein sequence ID" value="MCW6537338.1"/>
    <property type="molecule type" value="Genomic_DNA"/>
</dbReference>
<keyword evidence="16" id="KW-0675">Receptor</keyword>
<evidence type="ECO:0000313" key="17">
    <source>
        <dbReference type="Proteomes" id="UP001165565"/>
    </source>
</evidence>
<evidence type="ECO:0000256" key="10">
    <source>
        <dbReference type="ARBA" id="ARBA00023237"/>
    </source>
</evidence>
<keyword evidence="17" id="KW-1185">Reference proteome</keyword>
<dbReference type="Gene3D" id="2.40.170.20">
    <property type="entry name" value="TonB-dependent receptor, beta-barrel domain"/>
    <property type="match status" value="1"/>
</dbReference>
<evidence type="ECO:0000256" key="6">
    <source>
        <dbReference type="ARBA" id="ARBA00023004"/>
    </source>
</evidence>
<dbReference type="InterPro" id="IPR000531">
    <property type="entry name" value="Beta-barrel_TonB"/>
</dbReference>
<keyword evidence="2 11" id="KW-0813">Transport</keyword>
<protein>
    <submittedName>
        <fullName evidence="16">TonB-dependent receptor</fullName>
    </submittedName>
</protein>
<evidence type="ECO:0000256" key="7">
    <source>
        <dbReference type="ARBA" id="ARBA00023065"/>
    </source>
</evidence>
<evidence type="ECO:0000256" key="5">
    <source>
        <dbReference type="ARBA" id="ARBA00022692"/>
    </source>
</evidence>
<evidence type="ECO:0000259" key="14">
    <source>
        <dbReference type="Pfam" id="PF00593"/>
    </source>
</evidence>
<evidence type="ECO:0000313" key="16">
    <source>
        <dbReference type="EMBL" id="MCW6537338.1"/>
    </source>
</evidence>
<keyword evidence="10 11" id="KW-0998">Cell outer membrane</keyword>
<dbReference type="PANTHER" id="PTHR32552">
    <property type="entry name" value="FERRICHROME IRON RECEPTOR-RELATED"/>
    <property type="match status" value="1"/>
</dbReference>
<keyword evidence="6" id="KW-0408">Iron</keyword>
<feature type="chain" id="PRO_5041380215" evidence="13">
    <location>
        <begin position="28"/>
        <end position="738"/>
    </location>
</feature>
<dbReference type="RefSeq" id="WP_184316942.1">
    <property type="nucleotide sequence ID" value="NZ_JANFAU010000015.1"/>
</dbReference>
<dbReference type="InterPro" id="IPR039426">
    <property type="entry name" value="TonB-dep_rcpt-like"/>
</dbReference>
<evidence type="ECO:0000256" key="9">
    <source>
        <dbReference type="ARBA" id="ARBA00023136"/>
    </source>
</evidence>
<comment type="subcellular location">
    <subcellularLocation>
        <location evidence="1 11">Cell outer membrane</location>
        <topology evidence="1 11">Multi-pass membrane protein</topology>
    </subcellularLocation>
</comment>
<dbReference type="Pfam" id="PF00593">
    <property type="entry name" value="TonB_dep_Rec_b-barrel"/>
    <property type="match status" value="1"/>
</dbReference>
<comment type="caution">
    <text evidence="16">The sequence shown here is derived from an EMBL/GenBank/DDBJ whole genome shotgun (WGS) entry which is preliminary data.</text>
</comment>
<feature type="signal peptide" evidence="13">
    <location>
        <begin position="1"/>
        <end position="27"/>
    </location>
</feature>
<keyword evidence="13" id="KW-0732">Signal</keyword>
<sequence>MRKFHLLLNGIAAGTIAAAIGATPAAAQTAPDATAQTPPADRTDGDIVVTAQKREQRLQDVPISMEVVSGQKVADFAAADFKAVQNFVPNMFVQQTNGNDTIYIRGFGSPPQNFSFDQAVSVYMDGVYAGKMRQALNPFFDVARVEVMRGPQGALYGKNTPAGAISVVSAGPTKTFEGGITGSYNFDLEGYDLTGYVSGPVSDTLSLRVATRLQNQDGYIHNLGTGKDDPRNKLQLFRVSALWEPTDNFSLSGKVEMSNYEREGGLGVSSPTTTAQQPKLVRYTVNSPLGQEGYTNRSVLGSVTANLKVGTHTLTSITGYSWFNGSVTNYFDQQVPGTGQIVENSVANKYPENFHQFSEELRLLSPTGGTLEYVVGAYYDRSTYNVDPYLYYNLQALNLVSLNQTYFHQQARTVSVFGQATLRPAAGLRIIGSLRYTNTHKDGRFSGALLGGKIFRPLTSATGSISEGLADPSVTVQYDVSRNLMVYAVYGRGSKSGGFVSNTLGTTNATFTYRPERSRNWEAGIKSTLLDGKATLNVSVYDTKFTDLQTSGYDPDSSTYITKNAAAASSKGVEGSLRIAPSRYFDITASAAYQDIKYDSYPGAPCLAGMTGPICDLSGHRLPYTSKFTGNVSVHGRADIGDYKLDGTAIVGGRSGYFDSDDQSPLYGYQKGYAKLDLRIQFAPQDERWHIAFVGKNLTNNLTTGSAFRLPFPITTVTRSIIFVEPPRNLAIEAGVKF</sequence>
<dbReference type="AlphaFoldDB" id="A0AA41ZCX6"/>
<keyword evidence="9 11" id="KW-0472">Membrane</keyword>
<organism evidence="16 17">
    <name type="scientific">Sphingomonas lycopersici</name>
    <dbReference type="NCBI Taxonomy" id="2951807"/>
    <lineage>
        <taxon>Bacteria</taxon>
        <taxon>Pseudomonadati</taxon>
        <taxon>Pseudomonadota</taxon>
        <taxon>Alphaproteobacteria</taxon>
        <taxon>Sphingomonadales</taxon>
        <taxon>Sphingomonadaceae</taxon>
        <taxon>Sphingomonas</taxon>
    </lineage>
</organism>
<reference evidence="16" key="1">
    <citation type="submission" date="2022-06" db="EMBL/GenBank/DDBJ databases">
        <title>Sphingomonas sp. nov. isolated from rhizosphere soil of tomato.</title>
        <authorList>
            <person name="Dong H."/>
            <person name="Gao R."/>
        </authorList>
    </citation>
    <scope>NUCLEOTIDE SEQUENCE</scope>
    <source>
        <strain evidence="16">MMSM24</strain>
    </source>
</reference>
<dbReference type="InterPro" id="IPR036942">
    <property type="entry name" value="Beta-barrel_TonB_sf"/>
</dbReference>
<dbReference type="PANTHER" id="PTHR32552:SF81">
    <property type="entry name" value="TONB-DEPENDENT OUTER MEMBRANE RECEPTOR"/>
    <property type="match status" value="1"/>
</dbReference>
<evidence type="ECO:0000256" key="11">
    <source>
        <dbReference type="PROSITE-ProRule" id="PRU01360"/>
    </source>
</evidence>
<keyword evidence="8 12" id="KW-0798">TonB box</keyword>
<dbReference type="PROSITE" id="PS52016">
    <property type="entry name" value="TONB_DEPENDENT_REC_3"/>
    <property type="match status" value="1"/>
</dbReference>
<proteinExistence type="inferred from homology"/>
<dbReference type="Pfam" id="PF07715">
    <property type="entry name" value="Plug"/>
    <property type="match status" value="1"/>
</dbReference>
<evidence type="ECO:0000256" key="8">
    <source>
        <dbReference type="ARBA" id="ARBA00023077"/>
    </source>
</evidence>
<evidence type="ECO:0000256" key="13">
    <source>
        <dbReference type="SAM" id="SignalP"/>
    </source>
</evidence>
<evidence type="ECO:0000256" key="2">
    <source>
        <dbReference type="ARBA" id="ARBA00022448"/>
    </source>
</evidence>
<dbReference type="GO" id="GO:0009279">
    <property type="term" value="C:cell outer membrane"/>
    <property type="evidence" value="ECO:0007669"/>
    <property type="project" value="UniProtKB-SubCell"/>
</dbReference>
<evidence type="ECO:0000256" key="1">
    <source>
        <dbReference type="ARBA" id="ARBA00004571"/>
    </source>
</evidence>
<accession>A0AA41ZCX6</accession>
<name>A0AA41ZCX6_9SPHN</name>
<feature type="domain" description="TonB-dependent receptor plug" evidence="15">
    <location>
        <begin position="58"/>
        <end position="164"/>
    </location>
</feature>
<dbReference type="GO" id="GO:0006826">
    <property type="term" value="P:iron ion transport"/>
    <property type="evidence" value="ECO:0007669"/>
    <property type="project" value="UniProtKB-KW"/>
</dbReference>
<dbReference type="SUPFAM" id="SSF56935">
    <property type="entry name" value="Porins"/>
    <property type="match status" value="1"/>
</dbReference>
<keyword evidence="4" id="KW-0410">Iron transport</keyword>
<gene>
    <name evidence="16" type="ORF">NEE01_21375</name>
</gene>
<evidence type="ECO:0000259" key="15">
    <source>
        <dbReference type="Pfam" id="PF07715"/>
    </source>
</evidence>
<feature type="domain" description="TonB-dependent receptor-like beta-barrel" evidence="14">
    <location>
        <begin position="291"/>
        <end position="698"/>
    </location>
</feature>
<evidence type="ECO:0000256" key="3">
    <source>
        <dbReference type="ARBA" id="ARBA00022452"/>
    </source>
</evidence>
<keyword evidence="7" id="KW-0406">Ion transport</keyword>
<keyword evidence="5 11" id="KW-0812">Transmembrane</keyword>
<evidence type="ECO:0000256" key="12">
    <source>
        <dbReference type="RuleBase" id="RU003357"/>
    </source>
</evidence>
<dbReference type="InterPro" id="IPR012910">
    <property type="entry name" value="Plug_dom"/>
</dbReference>
<evidence type="ECO:0000256" key="4">
    <source>
        <dbReference type="ARBA" id="ARBA00022496"/>
    </source>
</evidence>
<comment type="similarity">
    <text evidence="11 12">Belongs to the TonB-dependent receptor family.</text>
</comment>
<keyword evidence="3 11" id="KW-1134">Transmembrane beta strand</keyword>